<dbReference type="AlphaFoldDB" id="A0A7C8NL12"/>
<gene>
    <name evidence="1" type="ORF">TWF102_006986</name>
</gene>
<reference evidence="1 2" key="1">
    <citation type="submission" date="2019-06" db="EMBL/GenBank/DDBJ databases">
        <authorList>
            <person name="Palmer J.M."/>
        </authorList>
    </citation>
    <scope>NUCLEOTIDE SEQUENCE [LARGE SCALE GENOMIC DNA]</scope>
    <source>
        <strain evidence="1 2">TWF102</strain>
    </source>
</reference>
<dbReference type="EMBL" id="WIQW01000004">
    <property type="protein sequence ID" value="KAF3111313.1"/>
    <property type="molecule type" value="Genomic_DNA"/>
</dbReference>
<organism evidence="1 2">
    <name type="scientific">Orbilia oligospora</name>
    <name type="common">Nematode-trapping fungus</name>
    <name type="synonym">Arthrobotrys oligospora</name>
    <dbReference type="NCBI Taxonomy" id="2813651"/>
    <lineage>
        <taxon>Eukaryota</taxon>
        <taxon>Fungi</taxon>
        <taxon>Dikarya</taxon>
        <taxon>Ascomycota</taxon>
        <taxon>Pezizomycotina</taxon>
        <taxon>Orbiliomycetes</taxon>
        <taxon>Orbiliales</taxon>
        <taxon>Orbiliaceae</taxon>
        <taxon>Orbilia</taxon>
    </lineage>
</organism>
<comment type="caution">
    <text evidence="1">The sequence shown here is derived from an EMBL/GenBank/DDBJ whole genome shotgun (WGS) entry which is preliminary data.</text>
</comment>
<accession>A0A7C8NL12</accession>
<dbReference type="Proteomes" id="UP000475325">
    <property type="component" value="Unassembled WGS sequence"/>
</dbReference>
<protein>
    <submittedName>
        <fullName evidence="1">Uncharacterized protein</fullName>
    </submittedName>
</protein>
<name>A0A7C8NL12_ORBOL</name>
<proteinExistence type="predicted"/>
<evidence type="ECO:0000313" key="1">
    <source>
        <dbReference type="EMBL" id="KAF3111313.1"/>
    </source>
</evidence>
<evidence type="ECO:0000313" key="2">
    <source>
        <dbReference type="Proteomes" id="UP000475325"/>
    </source>
</evidence>
<sequence length="108" mass="12220">MGNIEDKVRERGMIQLFVKIYGTSRHVEFNENNNNMRMDTNPQRYEHDCIPLIRDGIDWDGSGLTEGDFGSTSLSVCGSPRMIGGFDILKNDWKALQNLKALDIAVLD</sequence>